<evidence type="ECO:0000313" key="7">
    <source>
        <dbReference type="EMBL" id="SMF82066.1"/>
    </source>
</evidence>
<dbReference type="Gene3D" id="3.40.50.300">
    <property type="entry name" value="P-loop containing nucleotide triphosphate hydrolases"/>
    <property type="match status" value="2"/>
</dbReference>
<dbReference type="PANTHER" id="PTHR11070">
    <property type="entry name" value="UVRD / RECB / PCRA DNA HELICASE FAMILY MEMBER"/>
    <property type="match status" value="1"/>
</dbReference>
<dbReference type="GO" id="GO:0003677">
    <property type="term" value="F:DNA binding"/>
    <property type="evidence" value="ECO:0007669"/>
    <property type="project" value="InterPro"/>
</dbReference>
<dbReference type="AlphaFoldDB" id="A0A1Y6CQF7"/>
<keyword evidence="8" id="KW-1185">Reference proteome</keyword>
<keyword evidence="3 7" id="KW-0347">Helicase</keyword>
<feature type="compositionally biased region" description="Basic and acidic residues" evidence="5">
    <location>
        <begin position="487"/>
        <end position="506"/>
    </location>
</feature>
<dbReference type="Proteomes" id="UP000192917">
    <property type="component" value="Unassembled WGS sequence"/>
</dbReference>
<reference evidence="7 8" key="1">
    <citation type="submission" date="2017-04" db="EMBL/GenBank/DDBJ databases">
        <authorList>
            <person name="Afonso C.L."/>
            <person name="Miller P.J."/>
            <person name="Scott M.A."/>
            <person name="Spackman E."/>
            <person name="Goraichik I."/>
            <person name="Dimitrov K.M."/>
            <person name="Suarez D.L."/>
            <person name="Swayne D.E."/>
        </authorList>
    </citation>
    <scope>NUCLEOTIDE SEQUENCE [LARGE SCALE GENOMIC DNA]</scope>
    <source>
        <strain evidence="7 8">USBA 355</strain>
    </source>
</reference>
<evidence type="ECO:0000256" key="2">
    <source>
        <dbReference type="ARBA" id="ARBA00022801"/>
    </source>
</evidence>
<evidence type="ECO:0000313" key="8">
    <source>
        <dbReference type="Proteomes" id="UP000192917"/>
    </source>
</evidence>
<dbReference type="PANTHER" id="PTHR11070:SF30">
    <property type="entry name" value="F-BOX DNA HELICASE 1"/>
    <property type="match status" value="1"/>
</dbReference>
<accession>A0A1Y6CQF7</accession>
<evidence type="ECO:0000259" key="6">
    <source>
        <dbReference type="Pfam" id="PF00580"/>
    </source>
</evidence>
<evidence type="ECO:0000256" key="3">
    <source>
        <dbReference type="ARBA" id="ARBA00022806"/>
    </source>
</evidence>
<feature type="domain" description="UvrD-like helicase ATP-binding" evidence="6">
    <location>
        <begin position="148"/>
        <end position="227"/>
    </location>
</feature>
<evidence type="ECO:0000256" key="4">
    <source>
        <dbReference type="ARBA" id="ARBA00022840"/>
    </source>
</evidence>
<dbReference type="GO" id="GO:0005524">
    <property type="term" value="F:ATP binding"/>
    <property type="evidence" value="ECO:0007669"/>
    <property type="project" value="UniProtKB-KW"/>
</dbReference>
<name>A0A1Y6CQF7_9PROT</name>
<dbReference type="InterPro" id="IPR014016">
    <property type="entry name" value="UvrD-like_ATP-bd"/>
</dbReference>
<dbReference type="EMBL" id="FWZX01000045">
    <property type="protein sequence ID" value="SMF82066.1"/>
    <property type="molecule type" value="Genomic_DNA"/>
</dbReference>
<feature type="region of interest" description="Disordered" evidence="5">
    <location>
        <begin position="467"/>
        <end position="535"/>
    </location>
</feature>
<dbReference type="GO" id="GO:0016787">
    <property type="term" value="F:hydrolase activity"/>
    <property type="evidence" value="ECO:0007669"/>
    <property type="project" value="UniProtKB-KW"/>
</dbReference>
<keyword evidence="4" id="KW-0067">ATP-binding</keyword>
<sequence>MLASDEQRAIVDAWRRGDGDIKTVAAAGAGKSSTLVLQAEAVQQPLLVLVFNRQNRLDARGRFPPWVVTRTANGAAFAGLGLRREDVVDRHSPPELAAALGWSARVGLSAGLRAADALEAVARFCRSADDRLDERHAVALLGGAQALADAQELWSRLSERRLPLGHDHYLKLWQMAGAPLTRRFGALGFDEAQDANEVMIEAARLIGLRTCWIGDPWQQIYRWRGAVDALERVDGETFHLTRSWRFGQAVADFANGLLRHAPRPPEKPLRGREDRNSTIGPVTGRHAVVCRTISGLLEEALATDPLPISVVGGVEELQRLAAGALDLKAGRPGRLPTALAGFADWAELEDFAGATDSAELKLLVRLVERHGRALRPLLAGVAARCRPADQAEIELTTAHRAKGREWDQVRLAEDFPAATDLMTPAADPEAEAERGEEINLIYVSASRVRFLLQPNSTALALAAGRPLEGSSPAAAPARAGAAAPKGVRSDREAVRARRRDALETLAKDGPGLAPAVQERTPRRTRATRWLGGSQS</sequence>
<evidence type="ECO:0000256" key="1">
    <source>
        <dbReference type="ARBA" id="ARBA00022741"/>
    </source>
</evidence>
<dbReference type="Pfam" id="PF00580">
    <property type="entry name" value="UvrD-helicase"/>
    <property type="match status" value="1"/>
</dbReference>
<dbReference type="SUPFAM" id="SSF52540">
    <property type="entry name" value="P-loop containing nucleoside triphosphate hydrolases"/>
    <property type="match status" value="1"/>
</dbReference>
<organism evidence="7 8">
    <name type="scientific">Tistlia consotensis USBA 355</name>
    <dbReference type="NCBI Taxonomy" id="560819"/>
    <lineage>
        <taxon>Bacteria</taxon>
        <taxon>Pseudomonadati</taxon>
        <taxon>Pseudomonadota</taxon>
        <taxon>Alphaproteobacteria</taxon>
        <taxon>Rhodospirillales</taxon>
        <taxon>Rhodovibrionaceae</taxon>
        <taxon>Tistlia</taxon>
    </lineage>
</organism>
<dbReference type="GO" id="GO:0031297">
    <property type="term" value="P:replication fork processing"/>
    <property type="evidence" value="ECO:0007669"/>
    <property type="project" value="TreeGrafter"/>
</dbReference>
<keyword evidence="2" id="KW-0378">Hydrolase</keyword>
<proteinExistence type="predicted"/>
<dbReference type="InterPro" id="IPR027417">
    <property type="entry name" value="P-loop_NTPase"/>
</dbReference>
<gene>
    <name evidence="7" type="ORF">SAMN05428998_14523</name>
</gene>
<keyword evidence="1" id="KW-0547">Nucleotide-binding</keyword>
<dbReference type="InterPro" id="IPR000212">
    <property type="entry name" value="DNA_helicase_UvrD/REP"/>
</dbReference>
<dbReference type="STRING" id="560819.SAMN05428998_14523"/>
<dbReference type="RefSeq" id="WP_085126819.1">
    <property type="nucleotide sequence ID" value="NZ_FWZX01000045.1"/>
</dbReference>
<protein>
    <submittedName>
        <fullName evidence="7">UvrD/REP helicase N-terminal domain-containing protein</fullName>
    </submittedName>
</protein>
<evidence type="ECO:0000256" key="5">
    <source>
        <dbReference type="SAM" id="MobiDB-lite"/>
    </source>
</evidence>
<feature type="compositionally biased region" description="Low complexity" evidence="5">
    <location>
        <begin position="472"/>
        <end position="484"/>
    </location>
</feature>
<dbReference type="GO" id="GO:0043138">
    <property type="term" value="F:3'-5' DNA helicase activity"/>
    <property type="evidence" value="ECO:0007669"/>
    <property type="project" value="TreeGrafter"/>
</dbReference>
<dbReference type="GO" id="GO:0000724">
    <property type="term" value="P:double-strand break repair via homologous recombination"/>
    <property type="evidence" value="ECO:0007669"/>
    <property type="project" value="TreeGrafter"/>
</dbReference>